<keyword evidence="3" id="KW-1185">Reference proteome</keyword>
<evidence type="ECO:0000313" key="3">
    <source>
        <dbReference type="Proteomes" id="UP000275267"/>
    </source>
</evidence>
<feature type="region of interest" description="Disordered" evidence="1">
    <location>
        <begin position="23"/>
        <end position="45"/>
    </location>
</feature>
<accession>A0A3L6TEF8</accession>
<evidence type="ECO:0000313" key="2">
    <source>
        <dbReference type="EMBL" id="RLN38739.1"/>
    </source>
</evidence>
<dbReference type="Proteomes" id="UP000275267">
    <property type="component" value="Unassembled WGS sequence"/>
</dbReference>
<dbReference type="PANTHER" id="PTHR34591:SF58">
    <property type="entry name" value="F-BOX DOMAIN-CONTAINING PROTEIN"/>
    <property type="match status" value="1"/>
</dbReference>
<dbReference type="AlphaFoldDB" id="A0A3L6TEF8"/>
<sequence length="136" mass="15833">MEWVFKYDINLAPLVVHLSRNRDGRTDRPWTLQDGNRQNDDDQGVKVQEDLQWDSDDDNVLDIEDRGDKYRYAYISLFGFHPFKEVVFLFLSNERVVACHLKSSKIQDLGPLRVPYLGDVIGTAFVYTLCRMGDLC</sequence>
<dbReference type="OrthoDB" id="10503649at2759"/>
<evidence type="ECO:0000256" key="1">
    <source>
        <dbReference type="SAM" id="MobiDB-lite"/>
    </source>
</evidence>
<gene>
    <name evidence="2" type="ORF">C2845_PM01G02530</name>
</gene>
<comment type="caution">
    <text evidence="2">The sequence shown here is derived from an EMBL/GenBank/DDBJ whole genome shotgun (WGS) entry which is preliminary data.</text>
</comment>
<protein>
    <submittedName>
        <fullName evidence="2">Uncharacterized protein</fullName>
    </submittedName>
</protein>
<dbReference type="STRING" id="4540.A0A3L6TEF8"/>
<dbReference type="EMBL" id="PQIB02000001">
    <property type="protein sequence ID" value="RLN38739.1"/>
    <property type="molecule type" value="Genomic_DNA"/>
</dbReference>
<proteinExistence type="predicted"/>
<reference evidence="3" key="1">
    <citation type="journal article" date="2019" name="Nat. Commun.">
        <title>The genome of broomcorn millet.</title>
        <authorList>
            <person name="Zou C."/>
            <person name="Miki D."/>
            <person name="Li D."/>
            <person name="Tang Q."/>
            <person name="Xiao L."/>
            <person name="Rajput S."/>
            <person name="Deng P."/>
            <person name="Jia W."/>
            <person name="Huang R."/>
            <person name="Zhang M."/>
            <person name="Sun Y."/>
            <person name="Hu J."/>
            <person name="Fu X."/>
            <person name="Schnable P.S."/>
            <person name="Li F."/>
            <person name="Zhang H."/>
            <person name="Feng B."/>
            <person name="Zhu X."/>
            <person name="Liu R."/>
            <person name="Schnable J.C."/>
            <person name="Zhu J.-K."/>
            <person name="Zhang H."/>
        </authorList>
    </citation>
    <scope>NUCLEOTIDE SEQUENCE [LARGE SCALE GENOMIC DNA]</scope>
</reference>
<organism evidence="2 3">
    <name type="scientific">Panicum miliaceum</name>
    <name type="common">Proso millet</name>
    <name type="synonym">Broomcorn millet</name>
    <dbReference type="NCBI Taxonomy" id="4540"/>
    <lineage>
        <taxon>Eukaryota</taxon>
        <taxon>Viridiplantae</taxon>
        <taxon>Streptophyta</taxon>
        <taxon>Embryophyta</taxon>
        <taxon>Tracheophyta</taxon>
        <taxon>Spermatophyta</taxon>
        <taxon>Magnoliopsida</taxon>
        <taxon>Liliopsida</taxon>
        <taxon>Poales</taxon>
        <taxon>Poaceae</taxon>
        <taxon>PACMAD clade</taxon>
        <taxon>Panicoideae</taxon>
        <taxon>Panicodae</taxon>
        <taxon>Paniceae</taxon>
        <taxon>Panicinae</taxon>
        <taxon>Panicum</taxon>
        <taxon>Panicum sect. Panicum</taxon>
    </lineage>
</organism>
<dbReference type="PANTHER" id="PTHR34591">
    <property type="entry name" value="OS03G0653100 PROTEIN-RELATED"/>
    <property type="match status" value="1"/>
</dbReference>
<name>A0A3L6TEF8_PANMI</name>